<dbReference type="GO" id="GO:0005524">
    <property type="term" value="F:ATP binding"/>
    <property type="evidence" value="ECO:0007669"/>
    <property type="project" value="UniProtKB-KW"/>
</dbReference>
<protein>
    <submittedName>
        <fullName evidence="1">Putative ovule protein</fullName>
    </submittedName>
</protein>
<feature type="non-terminal residue" evidence="1">
    <location>
        <position position="107"/>
    </location>
</feature>
<sequence>MKTPDFTGMPNLEYLNLSGCKSLKEIHPSLGCSRKLISLELSGCRNLEKFPCLNVESLKKLCLMYCWSLEKFPNFLGRLKLKLDISVEAGWTTVLDLSTLGNLVAFP</sequence>
<dbReference type="InterPro" id="IPR032675">
    <property type="entry name" value="LRR_dom_sf"/>
</dbReference>
<dbReference type="SUPFAM" id="SSF52058">
    <property type="entry name" value="L domain-like"/>
    <property type="match status" value="1"/>
</dbReference>
<dbReference type="PANTHER" id="PTHR11017:SF393">
    <property type="entry name" value="ADP-RIBOSYL CYCLASE_CYCLIC ADP-RIBOSE HYDROLASE"/>
    <property type="match status" value="1"/>
</dbReference>
<name>A0A0V0GHP5_SOLCH</name>
<dbReference type="Gene3D" id="3.80.10.10">
    <property type="entry name" value="Ribonuclease Inhibitor"/>
    <property type="match status" value="1"/>
</dbReference>
<dbReference type="AlphaFoldDB" id="A0A0V0GHP5"/>
<organism evidence="1">
    <name type="scientific">Solanum chacoense</name>
    <name type="common">Chaco potato</name>
    <dbReference type="NCBI Taxonomy" id="4108"/>
    <lineage>
        <taxon>Eukaryota</taxon>
        <taxon>Viridiplantae</taxon>
        <taxon>Streptophyta</taxon>
        <taxon>Embryophyta</taxon>
        <taxon>Tracheophyta</taxon>
        <taxon>Spermatophyta</taxon>
        <taxon>Magnoliopsida</taxon>
        <taxon>eudicotyledons</taxon>
        <taxon>Gunneridae</taxon>
        <taxon>Pentapetalae</taxon>
        <taxon>asterids</taxon>
        <taxon>lamiids</taxon>
        <taxon>Solanales</taxon>
        <taxon>Solanaceae</taxon>
        <taxon>Solanoideae</taxon>
        <taxon>Solaneae</taxon>
        <taxon>Solanum</taxon>
    </lineage>
</organism>
<dbReference type="GO" id="GO:0006952">
    <property type="term" value="P:defense response"/>
    <property type="evidence" value="ECO:0007669"/>
    <property type="project" value="InterPro"/>
</dbReference>
<proteinExistence type="predicted"/>
<dbReference type="InterPro" id="IPR044974">
    <property type="entry name" value="Disease_R_plants"/>
</dbReference>
<dbReference type="PANTHER" id="PTHR11017">
    <property type="entry name" value="LEUCINE-RICH REPEAT-CONTAINING PROTEIN"/>
    <property type="match status" value="1"/>
</dbReference>
<accession>A0A0V0GHP5</accession>
<reference evidence="1" key="1">
    <citation type="submission" date="2015-12" db="EMBL/GenBank/DDBJ databases">
        <title>Gene expression during late stages of embryo sac development: a critical building block for successful pollen-pistil interactions.</title>
        <authorList>
            <person name="Liu Y."/>
            <person name="Joly V."/>
            <person name="Sabar M."/>
            <person name="Matton D.P."/>
        </authorList>
    </citation>
    <scope>NUCLEOTIDE SEQUENCE</scope>
</reference>
<evidence type="ECO:0000313" key="1">
    <source>
        <dbReference type="EMBL" id="JAP07491.1"/>
    </source>
</evidence>
<dbReference type="EMBL" id="GEDG01038634">
    <property type="protein sequence ID" value="JAP07491.1"/>
    <property type="molecule type" value="Transcribed_RNA"/>
</dbReference>